<dbReference type="PRINTS" id="PR00419">
    <property type="entry name" value="ADXRDTASE"/>
</dbReference>
<accession>A0A1I0BNY0</accession>
<name>A0A1I0BNY0_9FIRM</name>
<gene>
    <name evidence="1" type="ORF">SAMN03080614_104412</name>
</gene>
<sequence>MNKKKRIAIIGAGAAGLMCAYELGRLGYTPDVYEIQDRIGGQGFDHTLGWMKVMYRPLKDPLIFFKKKYNLSFKPLNEIHRVKFFSKNNSAILEGKLGYIHLSGPDQSSIYYQIYPHIKNCNIRFGEVVNFRQLNQDYDTVVMANGYSELTELCGLWNTDVAGFVRGATVYGHFQPNTVYMWFNTQYAQHAYAYFIPWNENKGSLILNMLETTVHGADICWKRFLSELNWDIEIGDIWETIHALGHVDKYFYDNIIITGGAAGLLDPIFGFGNVESLDSGGAAARHIAGIGDYNKEIAFWRHRNDNALILRRYIDKFTDEDFDKMLDLIKTPMFRTLAINSPFNIVSILANVIKKVVETEKLERILYPGTKEVVSDAKYK</sequence>
<organism evidence="1 2">
    <name type="scientific">Anaerobranca gottschalkii DSM 13577</name>
    <dbReference type="NCBI Taxonomy" id="1120990"/>
    <lineage>
        <taxon>Bacteria</taxon>
        <taxon>Bacillati</taxon>
        <taxon>Bacillota</taxon>
        <taxon>Clostridia</taxon>
        <taxon>Eubacteriales</taxon>
        <taxon>Proteinivoracaceae</taxon>
        <taxon>Anaerobranca</taxon>
    </lineage>
</organism>
<dbReference type="EMBL" id="FOIF01000044">
    <property type="protein sequence ID" value="SET08338.1"/>
    <property type="molecule type" value="Genomic_DNA"/>
</dbReference>
<dbReference type="SUPFAM" id="SSF51905">
    <property type="entry name" value="FAD/NAD(P)-binding domain"/>
    <property type="match status" value="1"/>
</dbReference>
<dbReference type="AlphaFoldDB" id="A0A1I0BNY0"/>
<dbReference type="Gene3D" id="3.50.50.60">
    <property type="entry name" value="FAD/NAD(P)-binding domain"/>
    <property type="match status" value="2"/>
</dbReference>
<dbReference type="RefSeq" id="WP_091351212.1">
    <property type="nucleotide sequence ID" value="NZ_FOIF01000044.1"/>
</dbReference>
<keyword evidence="2" id="KW-1185">Reference proteome</keyword>
<reference evidence="2" key="1">
    <citation type="submission" date="2016-10" db="EMBL/GenBank/DDBJ databases">
        <authorList>
            <person name="Varghese N."/>
            <person name="Submissions S."/>
        </authorList>
    </citation>
    <scope>NUCLEOTIDE SEQUENCE [LARGE SCALE GENOMIC DNA]</scope>
    <source>
        <strain evidence="2">DSM 13577</strain>
    </source>
</reference>
<dbReference type="Proteomes" id="UP000243819">
    <property type="component" value="Unassembled WGS sequence"/>
</dbReference>
<dbReference type="InterPro" id="IPR036188">
    <property type="entry name" value="FAD/NAD-bd_sf"/>
</dbReference>
<proteinExistence type="predicted"/>
<dbReference type="Pfam" id="PF13450">
    <property type="entry name" value="NAD_binding_8"/>
    <property type="match status" value="1"/>
</dbReference>
<protein>
    <submittedName>
        <fullName evidence="1">Dehydrogenase (Flavoprotein)</fullName>
    </submittedName>
</protein>
<dbReference type="STRING" id="1120990.SAMN03080614_104412"/>
<evidence type="ECO:0000313" key="1">
    <source>
        <dbReference type="EMBL" id="SET08338.1"/>
    </source>
</evidence>
<evidence type="ECO:0000313" key="2">
    <source>
        <dbReference type="Proteomes" id="UP000243819"/>
    </source>
</evidence>
<dbReference type="OrthoDB" id="25353at2"/>